<evidence type="ECO:0000256" key="3">
    <source>
        <dbReference type="ARBA" id="ARBA00022833"/>
    </source>
</evidence>
<proteinExistence type="predicted"/>
<keyword evidence="2 5" id="KW-0863">Zinc-finger</keyword>
<dbReference type="Gene3D" id="6.20.210.20">
    <property type="entry name" value="THAP domain"/>
    <property type="match status" value="1"/>
</dbReference>
<evidence type="ECO:0000256" key="5">
    <source>
        <dbReference type="PROSITE-ProRule" id="PRU00309"/>
    </source>
</evidence>
<dbReference type="PROSITE" id="PS50950">
    <property type="entry name" value="ZF_THAP"/>
    <property type="match status" value="1"/>
</dbReference>
<reference evidence="7" key="1">
    <citation type="submission" date="2025-08" db="UniProtKB">
        <authorList>
            <consortium name="Ensembl"/>
        </authorList>
    </citation>
    <scope>IDENTIFICATION</scope>
</reference>
<dbReference type="GO" id="GO:0003677">
    <property type="term" value="F:DNA binding"/>
    <property type="evidence" value="ECO:0007669"/>
    <property type="project" value="UniProtKB-UniRule"/>
</dbReference>
<evidence type="ECO:0000313" key="8">
    <source>
        <dbReference type="Proteomes" id="UP000261600"/>
    </source>
</evidence>
<feature type="domain" description="THAP-type" evidence="6">
    <location>
        <begin position="1"/>
        <end position="83"/>
    </location>
</feature>
<dbReference type="PANTHER" id="PTHR47696">
    <property type="entry name" value="THAP DOMAIN-CONTAINING PROTEIN 2"/>
    <property type="match status" value="1"/>
</dbReference>
<reference evidence="7" key="2">
    <citation type="submission" date="2025-09" db="UniProtKB">
        <authorList>
            <consortium name="Ensembl"/>
        </authorList>
    </citation>
    <scope>IDENTIFICATION</scope>
</reference>
<dbReference type="GO" id="GO:0008270">
    <property type="term" value="F:zinc ion binding"/>
    <property type="evidence" value="ECO:0007669"/>
    <property type="project" value="UniProtKB-KW"/>
</dbReference>
<dbReference type="SUPFAM" id="SSF57716">
    <property type="entry name" value="Glucocorticoid receptor-like (DNA-binding domain)"/>
    <property type="match status" value="1"/>
</dbReference>
<name>A0A3Q3JKN7_MONAL</name>
<evidence type="ECO:0000313" key="7">
    <source>
        <dbReference type="Ensembl" id="ENSMALP00000020488.1"/>
    </source>
</evidence>
<dbReference type="SMART" id="SM00980">
    <property type="entry name" value="THAP"/>
    <property type="match status" value="1"/>
</dbReference>
<dbReference type="Proteomes" id="UP000261600">
    <property type="component" value="Unplaced"/>
</dbReference>
<organism evidence="7 8">
    <name type="scientific">Monopterus albus</name>
    <name type="common">Swamp eel</name>
    <dbReference type="NCBI Taxonomy" id="43700"/>
    <lineage>
        <taxon>Eukaryota</taxon>
        <taxon>Metazoa</taxon>
        <taxon>Chordata</taxon>
        <taxon>Craniata</taxon>
        <taxon>Vertebrata</taxon>
        <taxon>Euteleostomi</taxon>
        <taxon>Actinopterygii</taxon>
        <taxon>Neopterygii</taxon>
        <taxon>Teleostei</taxon>
        <taxon>Neoteleostei</taxon>
        <taxon>Acanthomorphata</taxon>
        <taxon>Anabantaria</taxon>
        <taxon>Synbranchiformes</taxon>
        <taxon>Synbranchidae</taxon>
        <taxon>Monopterus</taxon>
    </lineage>
</organism>
<dbReference type="InterPro" id="IPR026521">
    <property type="entry name" value="THAP2"/>
</dbReference>
<evidence type="ECO:0000256" key="1">
    <source>
        <dbReference type="ARBA" id="ARBA00022723"/>
    </source>
</evidence>
<dbReference type="SMART" id="SM00692">
    <property type="entry name" value="DM3"/>
    <property type="match status" value="1"/>
</dbReference>
<protein>
    <recommendedName>
        <fullName evidence="6">THAP-type domain-containing protein</fullName>
    </recommendedName>
</protein>
<accession>A0A3Q3JKN7</accession>
<dbReference type="InterPro" id="IPR038441">
    <property type="entry name" value="THAP_Znf_sf"/>
</dbReference>
<evidence type="ECO:0000256" key="2">
    <source>
        <dbReference type="ARBA" id="ARBA00022771"/>
    </source>
</evidence>
<dbReference type="STRING" id="43700.ENSMALP00000020488"/>
<evidence type="ECO:0000256" key="4">
    <source>
        <dbReference type="ARBA" id="ARBA00023125"/>
    </source>
</evidence>
<keyword evidence="3" id="KW-0862">Zinc</keyword>
<keyword evidence="4 5" id="KW-0238">DNA-binding</keyword>
<dbReference type="AlphaFoldDB" id="A0A3Q3JKN7"/>
<keyword evidence="8" id="KW-1185">Reference proteome</keyword>
<evidence type="ECO:0000259" key="6">
    <source>
        <dbReference type="PROSITE" id="PS50950"/>
    </source>
</evidence>
<sequence length="113" mass="12982">MPDVCSAFGCSNRRNARTKEQGITFHTFPKDKVRRKAWTLALRRKDFVPSNHSVVCSCHFKPEDFDTTGQTTRLREGVVPSIFAFPRRFGKVSAIFKLFIIYILNLKLMCNAP</sequence>
<dbReference type="Pfam" id="PF05485">
    <property type="entry name" value="THAP"/>
    <property type="match status" value="1"/>
</dbReference>
<dbReference type="Ensembl" id="ENSMALT00000020887.1">
    <property type="protein sequence ID" value="ENSMALP00000020488.1"/>
    <property type="gene ID" value="ENSMALG00000014326.1"/>
</dbReference>
<dbReference type="InterPro" id="IPR006612">
    <property type="entry name" value="THAP_Znf"/>
</dbReference>
<dbReference type="PANTHER" id="PTHR47696:SF1">
    <property type="entry name" value="THAP DOMAIN-CONTAINING PROTEIN 2"/>
    <property type="match status" value="1"/>
</dbReference>
<keyword evidence="1" id="KW-0479">Metal-binding</keyword>